<proteinExistence type="predicted"/>
<accession>M1HVJ5</accession>
<dbReference type="KEGG" id="vg:41900331"/>
<keyword evidence="3" id="KW-1185">Reference proteome</keyword>
<name>M1HVJ5_9PHYC</name>
<dbReference type="EMBL" id="JX997159">
    <property type="protein sequence ID" value="AGE50430.1"/>
    <property type="molecule type" value="Genomic_DNA"/>
</dbReference>
<dbReference type="Pfam" id="PF25630">
    <property type="entry name" value="Phycodna_minor_capsid"/>
    <property type="match status" value="1"/>
</dbReference>
<dbReference type="Proteomes" id="UP000243236">
    <property type="component" value="Segment"/>
</dbReference>
<evidence type="ECO:0000313" key="2">
    <source>
        <dbReference type="EMBL" id="AGE50430.1"/>
    </source>
</evidence>
<keyword evidence="1" id="KW-0812">Transmembrane</keyword>
<protein>
    <submittedName>
        <fullName evidence="2">Uncharacterized protein</fullName>
    </submittedName>
</protein>
<dbReference type="RefSeq" id="YP_009701766.1">
    <property type="nucleotide sequence ID" value="NC_044937.1"/>
</dbReference>
<dbReference type="InterPro" id="IPR057922">
    <property type="entry name" value="P12/P13"/>
</dbReference>
<keyword evidence="1" id="KW-1133">Transmembrane helix</keyword>
<evidence type="ECO:0000256" key="1">
    <source>
        <dbReference type="SAM" id="Phobius"/>
    </source>
</evidence>
<feature type="transmembrane region" description="Helical" evidence="1">
    <location>
        <begin position="6"/>
        <end position="24"/>
    </location>
</feature>
<evidence type="ECO:0000313" key="3">
    <source>
        <dbReference type="Proteomes" id="UP000243236"/>
    </source>
</evidence>
<organism evidence="2 3">
    <name type="scientific">Paramecium bursaria Chlorella virus CVA-1</name>
    <dbReference type="NCBI Taxonomy" id="42683"/>
    <lineage>
        <taxon>Viruses</taxon>
        <taxon>Varidnaviria</taxon>
        <taxon>Bamfordvirae</taxon>
        <taxon>Nucleocytoviricota</taxon>
        <taxon>Megaviricetes</taxon>
        <taxon>Algavirales</taxon>
        <taxon>Phycodnaviridae</taxon>
        <taxon>Chlorovirus</taxon>
        <taxon>Chlorovirus conductrix</taxon>
        <taxon>Paramecium bursaria Chlorella virus A1</taxon>
    </lineage>
</organism>
<sequence length="114" mass="13113">MNTHLVITLAILVFIALVAAFFVIRRRENFSEYPGNNDFMKIYYESVAEDPKFIKKFPYWGTGVKAGLRCRKPNNIGCDTIWLSGHLVEITPEVKKNLECKYGLPFNKILTNIV</sequence>
<reference evidence="2 3" key="1">
    <citation type="submission" date="2012-10" db="EMBL/GenBank/DDBJ databases">
        <title>Towards defining the chloroviruses: a genomic journey through a genus of large DNA viruses.</title>
        <authorList>
            <person name="Jeanniard A."/>
            <person name="Dunigan D.D."/>
            <person name="Gurnon J.R."/>
            <person name="Agarkova I."/>
            <person name="Kang M."/>
            <person name="Vitek J."/>
            <person name="Duncan G."/>
            <person name="McClung O.W."/>
            <person name="Larsen M."/>
            <person name="Claverie J.-M."/>
            <person name="Van Etten J.L."/>
            <person name="Blanc G."/>
        </authorList>
    </citation>
    <scope>NUCLEOTIDE SEQUENCE [LARGE SCALE GENOMIC DNA]</scope>
</reference>
<gene>
    <name evidence="2" type="primary">CVA-1_218L</name>
    <name evidence="2" type="ORF">PBCVCVA1_218L</name>
</gene>
<dbReference type="GeneID" id="41900331"/>
<keyword evidence="1" id="KW-0472">Membrane</keyword>